<name>A0A5C1YLD3_9PROT</name>
<dbReference type="Proteomes" id="UP000324536">
    <property type="component" value="Chromosome"/>
</dbReference>
<dbReference type="AlphaFoldDB" id="A0A5C1YLD3"/>
<evidence type="ECO:0000256" key="1">
    <source>
        <dbReference type="ARBA" id="ARBA00009986"/>
    </source>
</evidence>
<dbReference type="PROSITE" id="PS00070">
    <property type="entry name" value="ALDEHYDE_DEHYDR_CYS"/>
    <property type="match status" value="1"/>
</dbReference>
<evidence type="ECO:0000313" key="5">
    <source>
        <dbReference type="Proteomes" id="UP000324536"/>
    </source>
</evidence>
<dbReference type="GO" id="GO:0004030">
    <property type="term" value="F:aldehyde dehydrogenase [NAD(P)+] activity"/>
    <property type="evidence" value="ECO:0007669"/>
    <property type="project" value="UniProtKB-ARBA"/>
</dbReference>
<keyword evidence="5" id="KW-1185">Reference proteome</keyword>
<dbReference type="EMBL" id="CP043506">
    <property type="protein sequence ID" value="QEO17086.1"/>
    <property type="molecule type" value="Genomic_DNA"/>
</dbReference>
<dbReference type="CDD" id="cd07112">
    <property type="entry name" value="ALDH_GABALDH-PuuC"/>
    <property type="match status" value="1"/>
</dbReference>
<dbReference type="SUPFAM" id="SSF53720">
    <property type="entry name" value="ALDH-like"/>
    <property type="match status" value="1"/>
</dbReference>
<dbReference type="FunFam" id="3.40.605.10:FF:000001">
    <property type="entry name" value="Aldehyde dehydrogenase 1"/>
    <property type="match status" value="1"/>
</dbReference>
<comment type="similarity">
    <text evidence="1">Belongs to the aldehyde dehydrogenase family.</text>
</comment>
<dbReference type="FunFam" id="3.40.309.10:FF:000012">
    <property type="entry name" value="Betaine aldehyde dehydrogenase"/>
    <property type="match status" value="1"/>
</dbReference>
<dbReference type="Gene3D" id="3.40.309.10">
    <property type="entry name" value="Aldehyde Dehydrogenase, Chain A, domain 2"/>
    <property type="match status" value="1"/>
</dbReference>
<accession>A0A5C1YLD3</accession>
<organism evidence="4 5">
    <name type="scientific">Acetobacter vaccinii</name>
    <dbReference type="NCBI Taxonomy" id="2592655"/>
    <lineage>
        <taxon>Bacteria</taxon>
        <taxon>Pseudomonadati</taxon>
        <taxon>Pseudomonadota</taxon>
        <taxon>Alphaproteobacteria</taxon>
        <taxon>Acetobacterales</taxon>
        <taxon>Acetobacteraceae</taxon>
        <taxon>Acetobacter</taxon>
    </lineage>
</organism>
<dbReference type="InterPro" id="IPR016162">
    <property type="entry name" value="Ald_DH_N"/>
</dbReference>
<dbReference type="OrthoDB" id="9772584at2"/>
<dbReference type="InterPro" id="IPR016163">
    <property type="entry name" value="Ald_DH_C"/>
</dbReference>
<sequence>MAEHDIVSQSGFSRPVVEGRALIGGALRGSVTGRVFPALSPVTGDSLGDVALCGPQDVDDAVQAARQCFVSGVWSRTAPAHRKQVLLRLADLLLEHREELALLECLDMGKPYQDALTLDIPGAAAVWRWYAELIDKTYGEIAPTEPGTLALIERVPLGVVAAVVPWNFPLDTASWKCAPALAAGNSVVLKPAEQSSLSAIRLGQLALQAGLPAGALNVVPGTGEDVGQALGLHMDVDVLAFTGSTATGKRFLRYAAESNLKQVWPECGGKSANLVFESCADLKQAAVRAAGGIFFNQGEVCSANARLLVQDSIAERFIALLLEEAAGWQPGNPLLSQSRMGALVDSTHTARVMDFIARGKAEATLLCGGTRTSIGPGNCYVTPTIFDHVAPESVLFREEIFGPVLAITRFSTEEEAIRLANDSIYGLAASVWTHDLGCALRVSQALQAGTVSVNTVDALAPNLPFGGMKQSGYGRDLSAHALESYTALKTRWISF</sequence>
<gene>
    <name evidence="4" type="ORF">FLP30_04450</name>
</gene>
<dbReference type="InterPro" id="IPR016160">
    <property type="entry name" value="Ald_DH_CS_CYS"/>
</dbReference>
<protein>
    <submittedName>
        <fullName evidence="4">Aldehyde dehydrogenase</fullName>
    </submittedName>
</protein>
<feature type="domain" description="Aldehyde dehydrogenase" evidence="3">
    <location>
        <begin position="35"/>
        <end position="490"/>
    </location>
</feature>
<dbReference type="KEGG" id="acek:FLP30_04450"/>
<reference evidence="4 5" key="1">
    <citation type="submission" date="2019-09" db="EMBL/GenBank/DDBJ databases">
        <title>Genome sequencing of strain KACC 21233.</title>
        <authorList>
            <person name="Heo J."/>
            <person name="Kim S.-J."/>
            <person name="Kim J.-S."/>
            <person name="Hong S.-B."/>
            <person name="Kwon S.-W."/>
        </authorList>
    </citation>
    <scope>NUCLEOTIDE SEQUENCE [LARGE SCALE GENOMIC DNA]</scope>
    <source>
        <strain evidence="4 5">KACC 21233</strain>
    </source>
</reference>
<dbReference type="RefSeq" id="WP_149278765.1">
    <property type="nucleotide sequence ID" value="NZ_CP043506.1"/>
</dbReference>
<dbReference type="Gene3D" id="3.40.605.10">
    <property type="entry name" value="Aldehyde Dehydrogenase, Chain A, domain 1"/>
    <property type="match status" value="1"/>
</dbReference>
<dbReference type="InterPro" id="IPR016161">
    <property type="entry name" value="Ald_DH/histidinol_DH"/>
</dbReference>
<dbReference type="InterPro" id="IPR015590">
    <property type="entry name" value="Aldehyde_DH_dom"/>
</dbReference>
<dbReference type="PANTHER" id="PTHR11699">
    <property type="entry name" value="ALDEHYDE DEHYDROGENASE-RELATED"/>
    <property type="match status" value="1"/>
</dbReference>
<keyword evidence="2" id="KW-0560">Oxidoreductase</keyword>
<evidence type="ECO:0000256" key="2">
    <source>
        <dbReference type="ARBA" id="ARBA00023002"/>
    </source>
</evidence>
<dbReference type="Pfam" id="PF00171">
    <property type="entry name" value="Aldedh"/>
    <property type="match status" value="1"/>
</dbReference>
<proteinExistence type="inferred from homology"/>
<evidence type="ECO:0000313" key="4">
    <source>
        <dbReference type="EMBL" id="QEO17086.1"/>
    </source>
</evidence>
<evidence type="ECO:0000259" key="3">
    <source>
        <dbReference type="Pfam" id="PF00171"/>
    </source>
</evidence>